<feature type="region of interest" description="Disordered" evidence="2">
    <location>
        <begin position="759"/>
        <end position="808"/>
    </location>
</feature>
<feature type="compositionally biased region" description="Low complexity" evidence="2">
    <location>
        <begin position="9"/>
        <end position="19"/>
    </location>
</feature>
<feature type="domain" description="Vps72/YL1 C-terminal" evidence="3">
    <location>
        <begin position="684"/>
        <end position="713"/>
    </location>
</feature>
<feature type="compositionally biased region" description="Polar residues" evidence="2">
    <location>
        <begin position="477"/>
        <end position="490"/>
    </location>
</feature>
<dbReference type="InterPro" id="IPR013272">
    <property type="entry name" value="Vps72/YL1_C"/>
</dbReference>
<feature type="compositionally biased region" description="Pro residues" evidence="2">
    <location>
        <begin position="618"/>
        <end position="627"/>
    </location>
</feature>
<feature type="compositionally biased region" description="Basic and acidic residues" evidence="2">
    <location>
        <begin position="86"/>
        <end position="109"/>
    </location>
</feature>
<dbReference type="Pfam" id="PF08265">
    <property type="entry name" value="YL1_C"/>
    <property type="match status" value="1"/>
</dbReference>
<evidence type="ECO:0000256" key="2">
    <source>
        <dbReference type="SAM" id="MobiDB-lite"/>
    </source>
</evidence>
<comment type="caution">
    <text evidence="4">The sequence shown here is derived from an EMBL/GenBank/DDBJ whole genome shotgun (WGS) entry which is preliminary data.</text>
</comment>
<feature type="compositionally biased region" description="Acidic residues" evidence="2">
    <location>
        <begin position="52"/>
        <end position="84"/>
    </location>
</feature>
<proteinExistence type="inferred from homology"/>
<dbReference type="Pfam" id="PF05764">
    <property type="entry name" value="YL1"/>
    <property type="match status" value="1"/>
</dbReference>
<feature type="region of interest" description="Disordered" evidence="2">
    <location>
        <begin position="564"/>
        <end position="589"/>
    </location>
</feature>
<dbReference type="PANTHER" id="PTHR13275">
    <property type="entry name" value="YL-1 PROTEIN TRANSCRIPTION FACTOR-LIKE 1"/>
    <property type="match status" value="1"/>
</dbReference>
<feature type="region of interest" description="Disordered" evidence="2">
    <location>
        <begin position="1"/>
        <end position="35"/>
    </location>
</feature>
<name>A0ABR3PIQ6_9PEZI</name>
<feature type="compositionally biased region" description="Low complexity" evidence="2">
    <location>
        <begin position="136"/>
        <end position="152"/>
    </location>
</feature>
<feature type="compositionally biased region" description="Polar residues" evidence="2">
    <location>
        <begin position="564"/>
        <end position="576"/>
    </location>
</feature>
<dbReference type="RefSeq" id="XP_069202218.1">
    <property type="nucleotide sequence ID" value="XM_069343666.1"/>
</dbReference>
<dbReference type="InterPro" id="IPR046757">
    <property type="entry name" value="YL1_N"/>
</dbReference>
<feature type="region of interest" description="Disordered" evidence="2">
    <location>
        <begin position="290"/>
        <end position="492"/>
    </location>
</feature>
<organism evidence="4 5">
    <name type="scientific">Neodothiora populina</name>
    <dbReference type="NCBI Taxonomy" id="2781224"/>
    <lineage>
        <taxon>Eukaryota</taxon>
        <taxon>Fungi</taxon>
        <taxon>Dikarya</taxon>
        <taxon>Ascomycota</taxon>
        <taxon>Pezizomycotina</taxon>
        <taxon>Dothideomycetes</taxon>
        <taxon>Dothideomycetidae</taxon>
        <taxon>Dothideales</taxon>
        <taxon>Dothioraceae</taxon>
        <taxon>Neodothiora</taxon>
    </lineage>
</organism>
<feature type="compositionally biased region" description="Polar residues" evidence="2">
    <location>
        <begin position="779"/>
        <end position="792"/>
    </location>
</feature>
<feature type="compositionally biased region" description="Low complexity" evidence="2">
    <location>
        <begin position="336"/>
        <end position="350"/>
    </location>
</feature>
<feature type="compositionally biased region" description="Low complexity" evidence="2">
    <location>
        <begin position="793"/>
        <end position="808"/>
    </location>
</feature>
<dbReference type="EMBL" id="JBFMKM010000005">
    <property type="protein sequence ID" value="KAL1305945.1"/>
    <property type="molecule type" value="Genomic_DNA"/>
</dbReference>
<feature type="region of interest" description="Disordered" evidence="2">
    <location>
        <begin position="52"/>
        <end position="195"/>
    </location>
</feature>
<dbReference type="GeneID" id="95977786"/>
<accession>A0ABR3PIQ6</accession>
<evidence type="ECO:0000256" key="1">
    <source>
        <dbReference type="ARBA" id="ARBA00006832"/>
    </source>
</evidence>
<dbReference type="Proteomes" id="UP001562354">
    <property type="component" value="Unassembled WGS sequence"/>
</dbReference>
<dbReference type="SMART" id="SM00993">
    <property type="entry name" value="YL1_C"/>
    <property type="match status" value="1"/>
</dbReference>
<keyword evidence="5" id="KW-1185">Reference proteome</keyword>
<evidence type="ECO:0000259" key="3">
    <source>
        <dbReference type="SMART" id="SM00993"/>
    </source>
</evidence>
<feature type="compositionally biased region" description="Basic and acidic residues" evidence="2">
    <location>
        <begin position="293"/>
        <end position="303"/>
    </location>
</feature>
<evidence type="ECO:0000313" key="4">
    <source>
        <dbReference type="EMBL" id="KAL1305945.1"/>
    </source>
</evidence>
<reference evidence="4 5" key="1">
    <citation type="submission" date="2024-07" db="EMBL/GenBank/DDBJ databases">
        <title>Draft sequence of the Neodothiora populina.</title>
        <authorList>
            <person name="Drown D.D."/>
            <person name="Schuette U.S."/>
            <person name="Buechlein A.B."/>
            <person name="Rusch D.R."/>
            <person name="Winton L.W."/>
            <person name="Adams G.A."/>
        </authorList>
    </citation>
    <scope>NUCLEOTIDE SEQUENCE [LARGE SCALE GENOMIC DNA]</scope>
    <source>
        <strain evidence="4 5">CPC 39397</strain>
    </source>
</reference>
<protein>
    <recommendedName>
        <fullName evidence="3">Vps72/YL1 C-terminal domain-containing protein</fullName>
    </recommendedName>
</protein>
<comment type="similarity">
    <text evidence="1">Belongs to the VPS72/YL1 family.</text>
</comment>
<evidence type="ECO:0000313" key="5">
    <source>
        <dbReference type="Proteomes" id="UP001562354"/>
    </source>
</evidence>
<dbReference type="PANTHER" id="PTHR13275:SF4">
    <property type="entry name" value="VACUOLAR PROTEIN SORTING-ASSOCIATED PROTEIN 72 HOMOLOG"/>
    <property type="match status" value="1"/>
</dbReference>
<feature type="compositionally biased region" description="Basic and acidic residues" evidence="2">
    <location>
        <begin position="185"/>
        <end position="195"/>
    </location>
</feature>
<sequence length="808" mass="85735">MSDNDNDDVSSQNSDGDVNPEQSLVLGRAKRSTAGNRLSLLLQAYGDEDVQADLLKDEEEDQVDYEASDDGGDIDLESSDESGDEGPPKEGEAEKLEGEKELQKQERVEARKKKRKAQDALKIPPPRKKKVRLADDASTTSATADTQAAAASRPRKKSERTSWLPTVEDAPTRQSRRNATMLNKELTEVKLKASQKRSEKAHELLRIAAEKRAANAAPVLSQADRIARALETEKENSKSLNKWVQVEEERRAAQRRRLEAMRNRQIQGPVFSYWSASVIWEGEKIVINRVHKPKVEPVEDDSGKTSTTAPVPVSELQPDAQPIPSPAPTAVNADESSSSLASAPADPTSPQTEKASDVPVVNPSETTPALPEKPELGEQDPSLTRETAGEATTADTSIKADESTRVPDGPGLAAPTDTAPNSESFLDGIHYWASQAPATGGGGGEAATDTIPRGDQSIAAPPNAPGNLTEPSHVVSEAQSHNSSTAQSIDSPRPLVSVKAHLADAASVAAPETPVTAQDTTLLHVTPKAAIDVAHIEPPNTFPSAPPYVFAGCPSDFDEAIASGQPSSKAELTPTGTVEGAVSSTPAPPAVSTAPLLREKALQSLLTLIAFAELENLPPAPPPPPPTASSRAKVQPPAPSLIAISKILLPESHPTLSAAEQKYLTSRSLKKKGDNFLPDRPAKATCCITAKEAKFRDPKTGMGYRDLAAFKSLQRAVAGGCSWSVDEGVWMGIVGDGRMGRVAQGVPEGFWRGVLPSPPPTVAVEKVEEPQQQQQQQQLPVTTTSSQPTGASTQQVQAAAPAPLQPTT</sequence>
<feature type="region of interest" description="Disordered" evidence="2">
    <location>
        <begin position="616"/>
        <end position="635"/>
    </location>
</feature>
<gene>
    <name evidence="4" type="ORF">AAFC00_004086</name>
</gene>